<dbReference type="PROSITE" id="PS51257">
    <property type="entry name" value="PROKAR_LIPOPROTEIN"/>
    <property type="match status" value="1"/>
</dbReference>
<reference evidence="2" key="1">
    <citation type="journal article" date="2019" name="Int. J. Syst. Evol. Microbiol.">
        <title>The Global Catalogue of Microorganisms (GCM) 10K type strain sequencing project: providing services to taxonomists for standard genome sequencing and annotation.</title>
        <authorList>
            <consortium name="The Broad Institute Genomics Platform"/>
            <consortium name="The Broad Institute Genome Sequencing Center for Infectious Disease"/>
            <person name="Wu L."/>
            <person name="Ma J."/>
        </authorList>
    </citation>
    <scope>NUCLEOTIDE SEQUENCE [LARGE SCALE GENOMIC DNA]</scope>
    <source>
        <strain evidence="2">KLKA75</strain>
    </source>
</reference>
<dbReference type="InterPro" id="IPR006311">
    <property type="entry name" value="TAT_signal"/>
</dbReference>
<proteinExistence type="predicted"/>
<keyword evidence="2" id="KW-1185">Reference proteome</keyword>
<name>A0ABV9TY60_9ACTN</name>
<dbReference type="PROSITE" id="PS51318">
    <property type="entry name" value="TAT"/>
    <property type="match status" value="1"/>
</dbReference>
<evidence type="ECO:0000313" key="1">
    <source>
        <dbReference type="EMBL" id="MFC4909102.1"/>
    </source>
</evidence>
<dbReference type="Proteomes" id="UP001595872">
    <property type="component" value="Unassembled WGS sequence"/>
</dbReference>
<protein>
    <recommendedName>
        <fullName evidence="3">Histidine phosphatase family protein</fullName>
    </recommendedName>
</protein>
<gene>
    <name evidence="1" type="ORF">ACFPCY_17405</name>
</gene>
<comment type="caution">
    <text evidence="1">The sequence shown here is derived from an EMBL/GenBank/DDBJ whole genome shotgun (WGS) entry which is preliminary data.</text>
</comment>
<dbReference type="SUPFAM" id="SSF53254">
    <property type="entry name" value="Phosphoglycerate mutase-like"/>
    <property type="match status" value="1"/>
</dbReference>
<organism evidence="1 2">
    <name type="scientific">Actinomadura gamaensis</name>
    <dbReference type="NCBI Taxonomy" id="1763541"/>
    <lineage>
        <taxon>Bacteria</taxon>
        <taxon>Bacillati</taxon>
        <taxon>Actinomycetota</taxon>
        <taxon>Actinomycetes</taxon>
        <taxon>Streptosporangiales</taxon>
        <taxon>Thermomonosporaceae</taxon>
        <taxon>Actinomadura</taxon>
    </lineage>
</organism>
<dbReference type="InterPro" id="IPR029033">
    <property type="entry name" value="His_PPase_superfam"/>
</dbReference>
<dbReference type="EMBL" id="JBHSIT010000004">
    <property type="protein sequence ID" value="MFC4909102.1"/>
    <property type="molecule type" value="Genomic_DNA"/>
</dbReference>
<accession>A0ABV9TY60</accession>
<dbReference type="RefSeq" id="WP_378256311.1">
    <property type="nucleotide sequence ID" value="NZ_JBHSIT010000004.1"/>
</dbReference>
<evidence type="ECO:0008006" key="3">
    <source>
        <dbReference type="Google" id="ProtNLM"/>
    </source>
</evidence>
<sequence length="203" mass="21363">MTSRRNLLGAVAAAPLLAACEGARHGAARAAGTPGDLVMIIRHGEKPAGTGAPYGVTADGERSDGSLTVRGWTRAGALASLFAAPARPGLRRPDRIFAASPEGDRALRHSQTVTPLAERLGQHLDLTFGKGDEKKLGKHLAALTGVTLVAWEHHAIPDIAKGLGASTPAWPDDRFDLVWLFTRSSAAWTFTQAPQLLLSGDRP</sequence>
<evidence type="ECO:0000313" key="2">
    <source>
        <dbReference type="Proteomes" id="UP001595872"/>
    </source>
</evidence>